<evidence type="ECO:0000313" key="1">
    <source>
        <dbReference type="EMBL" id="OAY24414.1"/>
    </source>
</evidence>
<name>A0A2C9U3Z5_MANES</name>
<organism evidence="1">
    <name type="scientific">Manihot esculenta</name>
    <name type="common">Cassava</name>
    <name type="synonym">Jatropha manihot</name>
    <dbReference type="NCBI Taxonomy" id="3983"/>
    <lineage>
        <taxon>Eukaryota</taxon>
        <taxon>Viridiplantae</taxon>
        <taxon>Streptophyta</taxon>
        <taxon>Embryophyta</taxon>
        <taxon>Tracheophyta</taxon>
        <taxon>Spermatophyta</taxon>
        <taxon>Magnoliopsida</taxon>
        <taxon>eudicotyledons</taxon>
        <taxon>Gunneridae</taxon>
        <taxon>Pentapetalae</taxon>
        <taxon>rosids</taxon>
        <taxon>fabids</taxon>
        <taxon>Malpighiales</taxon>
        <taxon>Euphorbiaceae</taxon>
        <taxon>Crotonoideae</taxon>
        <taxon>Manihoteae</taxon>
        <taxon>Manihot</taxon>
    </lineage>
</organism>
<sequence length="169" mass="19502">MAWCKLGDKNTRFFHLQCLNRWRKNSILKISDGAVSFHDTTSIKRIVVDHFKDRFCKQSSFCGMFPTMPLQSLPSEIAESLEMPCSLEEIKSAVWQCDSSKALGPNGVNFYVYKRAWSLVKEDLFRLFDEFFTSASLPSSIHASFSVLSMVFIKLFLRCWLLGSRKYSL</sequence>
<protein>
    <submittedName>
        <fullName evidence="1">Uncharacterized protein</fullName>
    </submittedName>
</protein>
<dbReference type="AlphaFoldDB" id="A0A2C9U3Z5"/>
<proteinExistence type="predicted"/>
<dbReference type="STRING" id="3983.A0A2C9U3Z5"/>
<gene>
    <name evidence="1" type="ORF">MANES_17G014000</name>
</gene>
<reference evidence="1" key="1">
    <citation type="submission" date="2016-02" db="EMBL/GenBank/DDBJ databases">
        <title>WGS assembly of Manihot esculenta.</title>
        <authorList>
            <person name="Bredeson J.V."/>
            <person name="Prochnik S.E."/>
            <person name="Lyons J.B."/>
            <person name="Schmutz J."/>
            <person name="Grimwood J."/>
            <person name="Vrebalov J."/>
            <person name="Bart R.S."/>
            <person name="Amuge T."/>
            <person name="Ferguson M.E."/>
            <person name="Green R."/>
            <person name="Putnam N."/>
            <person name="Stites J."/>
            <person name="Rounsley S."/>
            <person name="Rokhsar D.S."/>
        </authorList>
    </citation>
    <scope>NUCLEOTIDE SEQUENCE [LARGE SCALE GENOMIC DNA]</scope>
    <source>
        <tissue evidence="1">Leaf</tissue>
    </source>
</reference>
<accession>A0A2C9U3Z5</accession>
<dbReference type="EMBL" id="CM004403">
    <property type="protein sequence ID" value="OAY24414.1"/>
    <property type="molecule type" value="Genomic_DNA"/>
</dbReference>